<dbReference type="Pfam" id="PF01103">
    <property type="entry name" value="Omp85"/>
    <property type="match status" value="1"/>
</dbReference>
<feature type="signal peptide" evidence="3">
    <location>
        <begin position="1"/>
        <end position="20"/>
    </location>
</feature>
<feature type="domain" description="Bacterial surface antigen (D15)" evidence="4">
    <location>
        <begin position="148"/>
        <end position="421"/>
    </location>
</feature>
<reference evidence="5 6" key="1">
    <citation type="submission" date="2016-03" db="EMBL/GenBank/DDBJ databases">
        <title>Photobacterium proteolyticum sp. nov. a protease producing bacterium isolated from ocean sediments of Laizhou Bay.</title>
        <authorList>
            <person name="Li Y."/>
        </authorList>
    </citation>
    <scope>NUCLEOTIDE SEQUENCE [LARGE SCALE GENOMIC DNA]</scope>
    <source>
        <strain evidence="5 6">R-40508</strain>
    </source>
</reference>
<evidence type="ECO:0000259" key="4">
    <source>
        <dbReference type="Pfam" id="PF01103"/>
    </source>
</evidence>
<evidence type="ECO:0000256" key="3">
    <source>
        <dbReference type="SAM" id="SignalP"/>
    </source>
</evidence>
<sequence>MLFQRWLIRLLCLTPTAVLADSLSATHTSPNHAPVTDKAAIEFMADREQAEQALTQYDQAIDTLEQQPDSEHNAQLIDDLAYARKYHQEINGLPIFTFLGGPAYTPEQGILVAAGGLYSFKSDRQQQDLQRSSVSLFVVANAVDNDIGYGLRAKHNLFWNNNDIQFIGMWNAGMQTKHYWGIGYDNAQAFELGDATKQQVLSTTYESNLNFRLKDEWFVGPAIRINYYAPQDTDAGEAIANDPNYLAFEDKPFTLGLGGALQFDSRDVAVNAWQGQYAKLQYLVFNSQLGSQASYEKLDVQHRFYHSLEQGRVIATYAAYQQAWGDIPYYDMPTLGGPTSMRGYYQGQYRDRTTAELTTEYRHTFKRNNGELSNHGITLWTGVGSVAESAKQLSDHLLLSYGVGYRYEVQPRMNVRLDLGFSEHGMAFYFNFTEAF</sequence>
<feature type="chain" id="PRO_5008090476" description="Bacterial surface antigen (D15) domain-containing protein" evidence="3">
    <location>
        <begin position="21"/>
        <end position="436"/>
    </location>
</feature>
<dbReference type="OrthoDB" id="9771071at2"/>
<evidence type="ECO:0000256" key="1">
    <source>
        <dbReference type="ARBA" id="ARBA00004370"/>
    </source>
</evidence>
<protein>
    <recommendedName>
        <fullName evidence="4">Bacterial surface antigen (D15) domain-containing protein</fullName>
    </recommendedName>
</protein>
<organism evidence="5 6">
    <name type="scientific">Photobacterium jeanii</name>
    <dbReference type="NCBI Taxonomy" id="858640"/>
    <lineage>
        <taxon>Bacteria</taxon>
        <taxon>Pseudomonadati</taxon>
        <taxon>Pseudomonadota</taxon>
        <taxon>Gammaproteobacteria</taxon>
        <taxon>Vibrionales</taxon>
        <taxon>Vibrionaceae</taxon>
        <taxon>Photobacterium</taxon>
    </lineage>
</organism>
<dbReference type="Proteomes" id="UP000078503">
    <property type="component" value="Unassembled WGS sequence"/>
</dbReference>
<dbReference type="EMBL" id="LVHF01000012">
    <property type="protein sequence ID" value="OAN18566.1"/>
    <property type="molecule type" value="Genomic_DNA"/>
</dbReference>
<dbReference type="GO" id="GO:0019867">
    <property type="term" value="C:outer membrane"/>
    <property type="evidence" value="ECO:0007669"/>
    <property type="project" value="InterPro"/>
</dbReference>
<evidence type="ECO:0000313" key="5">
    <source>
        <dbReference type="EMBL" id="OAN18566.1"/>
    </source>
</evidence>
<evidence type="ECO:0000313" key="6">
    <source>
        <dbReference type="Proteomes" id="UP000078503"/>
    </source>
</evidence>
<name>A0A178KN86_9GAMM</name>
<dbReference type="RefSeq" id="WP_084406528.1">
    <property type="nucleotide sequence ID" value="NZ_LVHF01000012.1"/>
</dbReference>
<dbReference type="InterPro" id="IPR000184">
    <property type="entry name" value="Bac_surfAg_D15"/>
</dbReference>
<proteinExistence type="predicted"/>
<dbReference type="STRING" id="858640.A3K86_06675"/>
<dbReference type="AlphaFoldDB" id="A0A178KN86"/>
<accession>A0A178KN86</accession>
<keyword evidence="3" id="KW-0732">Signal</keyword>
<dbReference type="Gene3D" id="2.40.160.50">
    <property type="entry name" value="membrane protein fhac: a member of the omp85/tpsb transporter family"/>
    <property type="match status" value="1"/>
</dbReference>
<keyword evidence="6" id="KW-1185">Reference proteome</keyword>
<comment type="caution">
    <text evidence="5">The sequence shown here is derived from an EMBL/GenBank/DDBJ whole genome shotgun (WGS) entry which is preliminary data.</text>
</comment>
<comment type="subcellular location">
    <subcellularLocation>
        <location evidence="1">Membrane</location>
    </subcellularLocation>
</comment>
<gene>
    <name evidence="5" type="ORF">A3K86_06675</name>
</gene>
<evidence type="ECO:0000256" key="2">
    <source>
        <dbReference type="ARBA" id="ARBA00023136"/>
    </source>
</evidence>
<keyword evidence="2" id="KW-0472">Membrane</keyword>